<accession>A0ABT0PHA2</accession>
<keyword evidence="2" id="KW-1185">Reference proteome</keyword>
<organism evidence="1 2">
    <name type="scientific">Parendozoicomonas callyspongiae</name>
    <dbReference type="NCBI Taxonomy" id="2942213"/>
    <lineage>
        <taxon>Bacteria</taxon>
        <taxon>Pseudomonadati</taxon>
        <taxon>Pseudomonadota</taxon>
        <taxon>Gammaproteobacteria</taxon>
        <taxon>Oceanospirillales</taxon>
        <taxon>Endozoicomonadaceae</taxon>
        <taxon>Parendozoicomonas</taxon>
    </lineage>
</organism>
<gene>
    <name evidence="1" type="ORF">M3P05_12340</name>
</gene>
<dbReference type="RefSeq" id="WP_249699987.1">
    <property type="nucleotide sequence ID" value="NZ_JAMFLX010000016.1"/>
</dbReference>
<proteinExistence type="predicted"/>
<evidence type="ECO:0000313" key="2">
    <source>
        <dbReference type="Proteomes" id="UP001203338"/>
    </source>
</evidence>
<sequence length="135" mass="15478">MDSDREEEAKKQRKYDETICCEINFNVLSIHGSINPKVDSLPSRLTVKLVPASFKRLLKARRAIDSGVSIAGCHLRNNDFITDIPDMKLHWGKLLVSEGSSGRYQLDAECFCRMTHCFLQADREVDESWFDEILI</sequence>
<reference evidence="1 2" key="1">
    <citation type="submission" date="2022-05" db="EMBL/GenBank/DDBJ databases">
        <authorList>
            <person name="Park J.-S."/>
        </authorList>
    </citation>
    <scope>NUCLEOTIDE SEQUENCE [LARGE SCALE GENOMIC DNA]</scope>
    <source>
        <strain evidence="1 2">2012CJ34-2</strain>
    </source>
</reference>
<protein>
    <submittedName>
        <fullName evidence="1">Uncharacterized protein</fullName>
    </submittedName>
</protein>
<comment type="caution">
    <text evidence="1">The sequence shown here is derived from an EMBL/GenBank/DDBJ whole genome shotgun (WGS) entry which is preliminary data.</text>
</comment>
<dbReference type="Proteomes" id="UP001203338">
    <property type="component" value="Unassembled WGS sequence"/>
</dbReference>
<dbReference type="EMBL" id="JAMFLX010000016">
    <property type="protein sequence ID" value="MCL6270713.1"/>
    <property type="molecule type" value="Genomic_DNA"/>
</dbReference>
<name>A0ABT0PHA2_9GAMM</name>
<evidence type="ECO:0000313" key="1">
    <source>
        <dbReference type="EMBL" id="MCL6270713.1"/>
    </source>
</evidence>